<evidence type="ECO:0000256" key="1">
    <source>
        <dbReference type="SAM" id="SignalP"/>
    </source>
</evidence>
<feature type="chain" id="PRO_5041417920" description="Autotransporter domain-containing protein" evidence="1">
    <location>
        <begin position="23"/>
        <end position="509"/>
    </location>
</feature>
<keyword evidence="1" id="KW-0732">Signal</keyword>
<organism evidence="2 3">
    <name type="scientific">Paradevosia shaoguanensis</name>
    <dbReference type="NCBI Taxonomy" id="1335043"/>
    <lineage>
        <taxon>Bacteria</taxon>
        <taxon>Pseudomonadati</taxon>
        <taxon>Pseudomonadota</taxon>
        <taxon>Alphaproteobacteria</taxon>
        <taxon>Hyphomicrobiales</taxon>
        <taxon>Devosiaceae</taxon>
        <taxon>Paradevosia</taxon>
    </lineage>
</organism>
<dbReference type="Proteomes" id="UP001156140">
    <property type="component" value="Unassembled WGS sequence"/>
</dbReference>
<feature type="signal peptide" evidence="1">
    <location>
        <begin position="1"/>
        <end position="22"/>
    </location>
</feature>
<accession>A0AA41UCZ1</accession>
<proteinExistence type="predicted"/>
<comment type="caution">
    <text evidence="2">The sequence shown here is derived from an EMBL/GenBank/DDBJ whole genome shotgun (WGS) entry which is preliminary data.</text>
</comment>
<dbReference type="EMBL" id="JALAZD010000001">
    <property type="protein sequence ID" value="MCI0126734.1"/>
    <property type="molecule type" value="Genomic_DNA"/>
</dbReference>
<protein>
    <recommendedName>
        <fullName evidence="4">Autotransporter domain-containing protein</fullName>
    </recommendedName>
</protein>
<gene>
    <name evidence="2" type="ORF">ML536_07835</name>
</gene>
<sequence>MKIRSLLLGSIAAAGLASGAQAADLGVLTSLDVCDSLGLSGLTISSDTNCLQITGGVSYEFNWGDYRSAANYSQLPPNLWADADDGSNDFATKGSTINPITGATESVDYDSKVEAWIRVLAAADSDFGQAKAIIGLRQVERYRQRDGGYTATDSATVADANGLFGVGLNSDSTAGVELNEAYVSVGDTTVLMAGLRKKGKDGSIANIDDDTPFNYIGLFGSTATDAGVLFKNGAPFLGGLSIQAVSDLGNGVSVGVGLENIDNRDGNALVGGGVAAVERNIMNGNYAGTLVGVVNYAGESVTAHLTAGAIGVLDGHVDSWFAHAGGTATFDNFKLRAALAYLRDDTNGLDASFWHGMVSGQATFDMFTLALSGEFKSTEVAGVKTDGYGLGASIGAQVTESVSLNLGGRYFHTNNALFAGVDQNMWQVEAQIVAALTETLKATGAVGVYGGDVVQASLAVPPLSGNDTAYYGSIGLDWAPGGDFTASVKGLATSEGAYKATFKAAKTFQ</sequence>
<dbReference type="RefSeq" id="WP_281735509.1">
    <property type="nucleotide sequence ID" value="NZ_JAKETQ010000001.1"/>
</dbReference>
<keyword evidence="3" id="KW-1185">Reference proteome</keyword>
<name>A0AA41UCZ1_9HYPH</name>
<reference evidence="2" key="1">
    <citation type="submission" date="2022-03" db="EMBL/GenBank/DDBJ databases">
        <title>The complete genome sequence of a Methyloterrigena soli.</title>
        <authorList>
            <person name="Zi Z."/>
        </authorList>
    </citation>
    <scope>NUCLEOTIDE SEQUENCE</scope>
    <source>
        <strain evidence="2">M48</strain>
    </source>
</reference>
<evidence type="ECO:0000313" key="2">
    <source>
        <dbReference type="EMBL" id="MCI0126734.1"/>
    </source>
</evidence>
<evidence type="ECO:0008006" key="4">
    <source>
        <dbReference type="Google" id="ProtNLM"/>
    </source>
</evidence>
<dbReference type="AlphaFoldDB" id="A0AA41UCZ1"/>
<evidence type="ECO:0000313" key="3">
    <source>
        <dbReference type="Proteomes" id="UP001156140"/>
    </source>
</evidence>